<feature type="chain" id="PRO_5045801750" evidence="2">
    <location>
        <begin position="28"/>
        <end position="526"/>
    </location>
</feature>
<dbReference type="RefSeq" id="WP_289543912.1">
    <property type="nucleotide sequence ID" value="NZ_JAUDDZ010000001.1"/>
</dbReference>
<dbReference type="InterPro" id="IPR001119">
    <property type="entry name" value="SLH_dom"/>
</dbReference>
<keyword evidence="5" id="KW-1185">Reference proteome</keyword>
<protein>
    <submittedName>
        <fullName evidence="4">S-layer homology domain-containing protein</fullName>
    </submittedName>
</protein>
<feature type="domain" description="SLH" evidence="3">
    <location>
        <begin position="392"/>
        <end position="460"/>
    </location>
</feature>
<evidence type="ECO:0000313" key="4">
    <source>
        <dbReference type="EMBL" id="MDM8274139.1"/>
    </source>
</evidence>
<evidence type="ECO:0000256" key="2">
    <source>
        <dbReference type="SAM" id="SignalP"/>
    </source>
</evidence>
<reference evidence="4 5" key="2">
    <citation type="submission" date="2023-06" db="EMBL/GenBank/DDBJ databases">
        <authorList>
            <person name="Zeman M."/>
            <person name="Kubasova T."/>
            <person name="Jahodarova E."/>
            <person name="Nykrynova M."/>
            <person name="Rychlik I."/>
        </authorList>
    </citation>
    <scope>NUCLEOTIDE SEQUENCE [LARGE SCALE GENOMIC DNA]</scope>
    <source>
        <strain evidence="4 5">154_Feed</strain>
    </source>
</reference>
<accession>A0ABT7V890</accession>
<feature type="region of interest" description="Disordered" evidence="1">
    <location>
        <begin position="296"/>
        <end position="326"/>
    </location>
</feature>
<gene>
    <name evidence="4" type="ORF">QUW28_01305</name>
</gene>
<proteinExistence type="predicted"/>
<reference evidence="5" key="1">
    <citation type="submission" date="2023-06" db="EMBL/GenBank/DDBJ databases">
        <title>Identification and characterization of horizontal gene transfer across gut microbiota members of farm animals based on homology search.</title>
        <authorList>
            <person name="Zeman M."/>
            <person name="Kubasova T."/>
            <person name="Jahodarova E."/>
            <person name="Nykrynova M."/>
            <person name="Rychlik I."/>
        </authorList>
    </citation>
    <scope>NUCLEOTIDE SEQUENCE [LARGE SCALE GENOMIC DNA]</scope>
    <source>
        <strain evidence="5">154_Feed</strain>
    </source>
</reference>
<evidence type="ECO:0000313" key="5">
    <source>
        <dbReference type="Proteomes" id="UP001529421"/>
    </source>
</evidence>
<comment type="caution">
    <text evidence="4">The sequence shown here is derived from an EMBL/GenBank/DDBJ whole genome shotgun (WGS) entry which is preliminary data.</text>
</comment>
<feature type="domain" description="SLH" evidence="3">
    <location>
        <begin position="328"/>
        <end position="391"/>
    </location>
</feature>
<keyword evidence="2" id="KW-0732">Signal</keyword>
<dbReference type="Proteomes" id="UP001529421">
    <property type="component" value="Unassembled WGS sequence"/>
</dbReference>
<feature type="signal peptide" evidence="2">
    <location>
        <begin position="1"/>
        <end position="27"/>
    </location>
</feature>
<name>A0ABT7V890_9ACTN</name>
<sequence>MRHAHRAVLAGFALVLSLGAAPQAVFAAEAAGAASIVEQADRLPAPADYDKADFYEGASEDGISLLSSSLQPVYLSDEMKYFTKYESNKNYDQGFSRGDGYNALGYYQFDRRYSLVGFITDVYNYNPTKYGMFAAVIARASELSDGSVSLYDSETGRLTEVGQLAEGAWHAAYAADPSEFAALQDAWAYNNYYAVTERWLASESGGGIVMTGRADCVKGLVWSMTNLFGTGGVRYFLGLAELSNSMTDRQMVNALVDALVENIAERYPNQTQYHKGWISRYQREREDCLAYIAEDEAGQGGSEAPAPPSEPDTPSEPEAPGNSGGIETLSAFADYDATAWYAVNPDDLVYTVSHGFMSGYADGSGEFGFERSITRGQVAVILWRMAGEPSANARDFADVDYGEFYGDAIEWARYTGVISGFSSANGPLNIFGPELTITRQELAIMLANYASKIGRVDTSTDLSAAMSMSGWNEVGSWAQAAMGWAVDKGVITGSVVNGVARLNPTGTATRAQAGVMIARLYRDILS</sequence>
<feature type="domain" description="SLH" evidence="3">
    <location>
        <begin position="465"/>
        <end position="526"/>
    </location>
</feature>
<evidence type="ECO:0000259" key="3">
    <source>
        <dbReference type="PROSITE" id="PS51272"/>
    </source>
</evidence>
<organism evidence="4 5">
    <name type="scientific">Enorma phocaeensis</name>
    <dbReference type="NCBI Taxonomy" id="1871019"/>
    <lineage>
        <taxon>Bacteria</taxon>
        <taxon>Bacillati</taxon>
        <taxon>Actinomycetota</taxon>
        <taxon>Coriobacteriia</taxon>
        <taxon>Coriobacteriales</taxon>
        <taxon>Coriobacteriaceae</taxon>
        <taxon>Enorma</taxon>
    </lineage>
</organism>
<dbReference type="EMBL" id="JAUDDZ010000001">
    <property type="protein sequence ID" value="MDM8274139.1"/>
    <property type="molecule type" value="Genomic_DNA"/>
</dbReference>
<evidence type="ECO:0000256" key="1">
    <source>
        <dbReference type="SAM" id="MobiDB-lite"/>
    </source>
</evidence>
<dbReference type="Pfam" id="PF00395">
    <property type="entry name" value="SLH"/>
    <property type="match status" value="1"/>
</dbReference>
<dbReference type="PROSITE" id="PS51272">
    <property type="entry name" value="SLH"/>
    <property type="match status" value="3"/>
</dbReference>